<gene>
    <name evidence="1" type="ORF">NQ176_g2465</name>
</gene>
<dbReference type="EMBL" id="JANJQO010000177">
    <property type="protein sequence ID" value="KAJ2980732.1"/>
    <property type="molecule type" value="Genomic_DNA"/>
</dbReference>
<dbReference type="Proteomes" id="UP001143910">
    <property type="component" value="Unassembled WGS sequence"/>
</dbReference>
<proteinExistence type="predicted"/>
<evidence type="ECO:0000313" key="1">
    <source>
        <dbReference type="EMBL" id="KAJ2980732.1"/>
    </source>
</evidence>
<keyword evidence="2" id="KW-1185">Reference proteome</keyword>
<comment type="caution">
    <text evidence="1">The sequence shown here is derived from an EMBL/GenBank/DDBJ whole genome shotgun (WGS) entry which is preliminary data.</text>
</comment>
<sequence>MTTSTATLHYLDIGTLGRGEVVRLFLKDAGINFNDIRYKMNDTWPEASKKLKDAGLTKTGKVPVLEYKGNILTQHIPILRYLSRDIGAYEGETNEEKYLVDAVSDHYVDWRAQWVAQLGTKTDKYKNETAPEYYNVLAQYYAKHNGPFLLGDKITYADFAVYQSIDNDAKIGTLPAELPAEIERFKVAFAARPRVAAYLKERE</sequence>
<protein>
    <submittedName>
        <fullName evidence="1">Uncharacterized protein</fullName>
    </submittedName>
</protein>
<name>A0ACC1NPA1_9HYPO</name>
<organism evidence="1 2">
    <name type="scientific">Zarea fungicola</name>
    <dbReference type="NCBI Taxonomy" id="93591"/>
    <lineage>
        <taxon>Eukaryota</taxon>
        <taxon>Fungi</taxon>
        <taxon>Dikarya</taxon>
        <taxon>Ascomycota</taxon>
        <taxon>Pezizomycotina</taxon>
        <taxon>Sordariomycetes</taxon>
        <taxon>Hypocreomycetidae</taxon>
        <taxon>Hypocreales</taxon>
        <taxon>Cordycipitaceae</taxon>
        <taxon>Zarea</taxon>
    </lineage>
</organism>
<reference evidence="1" key="1">
    <citation type="submission" date="2022-08" db="EMBL/GenBank/DDBJ databases">
        <title>Genome Sequence of Lecanicillium fungicola.</title>
        <authorList>
            <person name="Buettner E."/>
        </authorList>
    </citation>
    <scope>NUCLEOTIDE SEQUENCE</scope>
    <source>
        <strain evidence="1">Babe33</strain>
    </source>
</reference>
<evidence type="ECO:0000313" key="2">
    <source>
        <dbReference type="Proteomes" id="UP001143910"/>
    </source>
</evidence>
<accession>A0ACC1NPA1</accession>